<name>A0A1F6FXA0_9BACT</name>
<keyword evidence="1" id="KW-0812">Transmembrane</keyword>
<gene>
    <name evidence="2" type="ORF">A3H55_00225</name>
</gene>
<keyword evidence="1" id="KW-0472">Membrane</keyword>
<evidence type="ECO:0000313" key="2">
    <source>
        <dbReference type="EMBL" id="OGG90479.1"/>
    </source>
</evidence>
<accession>A0A1F6FXA0</accession>
<keyword evidence="1" id="KW-1133">Transmembrane helix</keyword>
<feature type="transmembrane region" description="Helical" evidence="1">
    <location>
        <begin position="78"/>
        <end position="97"/>
    </location>
</feature>
<feature type="transmembrane region" description="Helical" evidence="1">
    <location>
        <begin position="40"/>
        <end position="66"/>
    </location>
</feature>
<protein>
    <submittedName>
        <fullName evidence="2">Uncharacterized protein</fullName>
    </submittedName>
</protein>
<dbReference type="Pfam" id="PF18895">
    <property type="entry name" value="T4SS_pilin"/>
    <property type="match status" value="1"/>
</dbReference>
<dbReference type="STRING" id="1798564.A3H55_00225"/>
<dbReference type="EMBL" id="MFMZ01000044">
    <property type="protein sequence ID" value="OGG90479.1"/>
    <property type="molecule type" value="Genomic_DNA"/>
</dbReference>
<dbReference type="InterPro" id="IPR043993">
    <property type="entry name" value="T4SS_pilin"/>
</dbReference>
<proteinExistence type="predicted"/>
<evidence type="ECO:0000313" key="3">
    <source>
        <dbReference type="Proteomes" id="UP000177998"/>
    </source>
</evidence>
<evidence type="ECO:0000256" key="1">
    <source>
        <dbReference type="SAM" id="Phobius"/>
    </source>
</evidence>
<reference evidence="2 3" key="1">
    <citation type="journal article" date="2016" name="Nat. Commun.">
        <title>Thousands of microbial genomes shed light on interconnected biogeochemical processes in an aquifer system.</title>
        <authorList>
            <person name="Anantharaman K."/>
            <person name="Brown C.T."/>
            <person name="Hug L.A."/>
            <person name="Sharon I."/>
            <person name="Castelle C.J."/>
            <person name="Probst A.J."/>
            <person name="Thomas B.C."/>
            <person name="Singh A."/>
            <person name="Wilkins M.J."/>
            <person name="Karaoz U."/>
            <person name="Brodie E.L."/>
            <person name="Williams K.H."/>
            <person name="Hubbard S.S."/>
            <person name="Banfield J.F."/>
        </authorList>
    </citation>
    <scope>NUCLEOTIDE SEQUENCE [LARGE SCALE GENOMIC DNA]</scope>
</reference>
<sequence>MIALAADICAKDEIVLQVPIPGIPGIGYCVKGFPEYLEAIYNFFIGVSGILAVIMIMLGGFQWLIAGGNPTKIAGAKTTILSALAGLTLVLASYTILNLINPNLTKLTDLNEIIKQNKINRQDIAGGYCTKDMKLANNLTGDNAMCGQSYSLYASPSGVCKGVKCENGLGFLTSLTGLTTETWNVCFGGQPDSCANSFDLGKTATDQGYDRSADVQLSGWALPTADTLYCGKIYYHTALDPAGGGLLIGAYCAGIGFCMINPSGGYGISVPKEKTNSLVANSIVGQFNDTHCY</sequence>
<dbReference type="Proteomes" id="UP000177998">
    <property type="component" value="Unassembled WGS sequence"/>
</dbReference>
<organism evidence="2 3">
    <name type="scientific">Candidatus Kuenenbacteria bacterium RIFCSPLOWO2_02_FULL_42_16</name>
    <dbReference type="NCBI Taxonomy" id="1798564"/>
    <lineage>
        <taxon>Bacteria</taxon>
        <taxon>Candidatus Kueneniibacteriota</taxon>
    </lineage>
</organism>
<dbReference type="AlphaFoldDB" id="A0A1F6FXA0"/>
<comment type="caution">
    <text evidence="2">The sequence shown here is derived from an EMBL/GenBank/DDBJ whole genome shotgun (WGS) entry which is preliminary data.</text>
</comment>